<dbReference type="Proteomes" id="UP000253744">
    <property type="component" value="Chromosome"/>
</dbReference>
<protein>
    <recommendedName>
        <fullName evidence="1">mRNA interferase</fullName>
        <ecNumber evidence="1">3.1.-.-</ecNumber>
    </recommendedName>
</protein>
<reference evidence="2 3" key="1">
    <citation type="submission" date="2018-07" db="EMBL/GenBank/DDBJ databases">
        <title>Complete Genome and Methylome Analysis of Deinococcus wulumuqiensis NEB 479.</title>
        <authorList>
            <person name="Fomenkov A."/>
            <person name="Luyten Y."/>
            <person name="Vincze T."/>
            <person name="Anton B.P."/>
            <person name="Clark T."/>
            <person name="Roberts R.J."/>
            <person name="Morgan R.D."/>
        </authorList>
    </citation>
    <scope>NUCLEOTIDE SEQUENCE [LARGE SCALE GENOMIC DNA]</scope>
    <source>
        <strain evidence="2 3">NEB 479</strain>
    </source>
</reference>
<accession>A0A345IFF6</accession>
<comment type="function">
    <text evidence="1">Toxic component of a type II toxin-antitoxin (TA) system.</text>
</comment>
<gene>
    <name evidence="2" type="ORF">DVJ83_03755</name>
</gene>
<dbReference type="GO" id="GO:0016075">
    <property type="term" value="P:rRNA catabolic process"/>
    <property type="evidence" value="ECO:0007669"/>
    <property type="project" value="TreeGrafter"/>
</dbReference>
<dbReference type="EC" id="3.1.-.-" evidence="1"/>
<keyword evidence="1" id="KW-0540">Nuclease</keyword>
<keyword evidence="1" id="KW-0255">Endonuclease</keyword>
<dbReference type="PIRSF" id="PIRSF033490">
    <property type="entry name" value="MazF"/>
    <property type="match status" value="1"/>
</dbReference>
<dbReference type="GO" id="GO:0004521">
    <property type="term" value="F:RNA endonuclease activity"/>
    <property type="evidence" value="ECO:0007669"/>
    <property type="project" value="TreeGrafter"/>
</dbReference>
<proteinExistence type="inferred from homology"/>
<dbReference type="GO" id="GO:0006402">
    <property type="term" value="P:mRNA catabolic process"/>
    <property type="evidence" value="ECO:0007669"/>
    <property type="project" value="TreeGrafter"/>
</dbReference>
<dbReference type="GO" id="GO:0003677">
    <property type="term" value="F:DNA binding"/>
    <property type="evidence" value="ECO:0007669"/>
    <property type="project" value="InterPro"/>
</dbReference>
<evidence type="ECO:0000313" key="2">
    <source>
        <dbReference type="EMBL" id="AXG98428.1"/>
    </source>
</evidence>
<dbReference type="STRING" id="1288484.GCA_000348665_02814"/>
<dbReference type="Pfam" id="PF02452">
    <property type="entry name" value="PemK_toxin"/>
    <property type="match status" value="1"/>
</dbReference>
<evidence type="ECO:0000256" key="1">
    <source>
        <dbReference type="PIRNR" id="PIRNR033490"/>
    </source>
</evidence>
<dbReference type="KEGG" id="dwu:DVJ83_03755"/>
<name>A0A345IFF6_9DEIO</name>
<dbReference type="SUPFAM" id="SSF50118">
    <property type="entry name" value="Cell growth inhibitor/plasmid maintenance toxic component"/>
    <property type="match status" value="1"/>
</dbReference>
<dbReference type="RefSeq" id="WP_114671447.1">
    <property type="nucleotide sequence ID" value="NZ_CP031158.1"/>
</dbReference>
<dbReference type="Gene3D" id="2.30.30.110">
    <property type="match status" value="1"/>
</dbReference>
<comment type="similarity">
    <text evidence="1">Belongs to the PemK/MazF family.</text>
</comment>
<dbReference type="AlphaFoldDB" id="A0A345IFF6"/>
<dbReference type="GO" id="GO:0016787">
    <property type="term" value="F:hydrolase activity"/>
    <property type="evidence" value="ECO:0007669"/>
    <property type="project" value="UniProtKB-KW"/>
</dbReference>
<dbReference type="InterPro" id="IPR003477">
    <property type="entry name" value="PemK-like"/>
</dbReference>
<sequence length="111" mass="12252">MRRGDIYQVNFEPSVQGEPARTRPAVLLTNNLANETLPHLVVAPITSNVSREYPFDVMLPAGTCGLPESSRVQLNYVRGLNRTRFGSYLGSLSATQLEDVDRKLKVHLGLG</sequence>
<dbReference type="PANTHER" id="PTHR33988">
    <property type="entry name" value="ENDORIBONUCLEASE MAZF-RELATED"/>
    <property type="match status" value="1"/>
</dbReference>
<organism evidence="2 3">
    <name type="scientific">Deinococcus wulumuqiensis</name>
    <dbReference type="NCBI Taxonomy" id="980427"/>
    <lineage>
        <taxon>Bacteria</taxon>
        <taxon>Thermotogati</taxon>
        <taxon>Deinococcota</taxon>
        <taxon>Deinococci</taxon>
        <taxon>Deinococcales</taxon>
        <taxon>Deinococcaceae</taxon>
        <taxon>Deinococcus</taxon>
    </lineage>
</organism>
<evidence type="ECO:0000313" key="3">
    <source>
        <dbReference type="Proteomes" id="UP000253744"/>
    </source>
</evidence>
<dbReference type="EMBL" id="CP031158">
    <property type="protein sequence ID" value="AXG98428.1"/>
    <property type="molecule type" value="Genomic_DNA"/>
</dbReference>
<dbReference type="InterPro" id="IPR011067">
    <property type="entry name" value="Plasmid_toxin/cell-grow_inhib"/>
</dbReference>
<keyword evidence="1" id="KW-0378">Hydrolase</keyword>